<proteinExistence type="predicted"/>
<dbReference type="STRING" id="1797542.A3J59_01385"/>
<accession>A0A1G1YEG2</accession>
<dbReference type="SUPFAM" id="SSF53056">
    <property type="entry name" value="beta-carbonic anhydrase, cab"/>
    <property type="match status" value="1"/>
</dbReference>
<name>A0A1G1YEG2_9BACT</name>
<dbReference type="GO" id="GO:0008270">
    <property type="term" value="F:zinc ion binding"/>
    <property type="evidence" value="ECO:0007669"/>
    <property type="project" value="InterPro"/>
</dbReference>
<reference evidence="1 2" key="1">
    <citation type="journal article" date="2016" name="Nat. Commun.">
        <title>Thousands of microbial genomes shed light on interconnected biogeochemical processes in an aquifer system.</title>
        <authorList>
            <person name="Anantharaman K."/>
            <person name="Brown C.T."/>
            <person name="Hug L.A."/>
            <person name="Sharon I."/>
            <person name="Castelle C.J."/>
            <person name="Probst A.J."/>
            <person name="Thomas B.C."/>
            <person name="Singh A."/>
            <person name="Wilkins M.J."/>
            <person name="Karaoz U."/>
            <person name="Brodie E.L."/>
            <person name="Williams K.H."/>
            <person name="Hubbard S.S."/>
            <person name="Banfield J.F."/>
        </authorList>
    </citation>
    <scope>NUCLEOTIDE SEQUENCE [LARGE SCALE GENOMIC DNA]</scope>
</reference>
<gene>
    <name evidence="1" type="ORF">A3J59_01385</name>
</gene>
<dbReference type="EMBL" id="MHIL01000028">
    <property type="protein sequence ID" value="OGY50634.1"/>
    <property type="molecule type" value="Genomic_DNA"/>
</dbReference>
<evidence type="ECO:0008006" key="3">
    <source>
        <dbReference type="Google" id="ProtNLM"/>
    </source>
</evidence>
<dbReference type="AlphaFoldDB" id="A0A1G1YEG2"/>
<evidence type="ECO:0000313" key="1">
    <source>
        <dbReference type="EMBL" id="OGY50634.1"/>
    </source>
</evidence>
<dbReference type="InterPro" id="IPR036874">
    <property type="entry name" value="Carbonic_anhydrase_sf"/>
</dbReference>
<sequence length="137" mass="14834">MDPRLQGTNAEAIAWAAGFQPGSWEQLSYAGPSLWLEDPHESSHADTFQWLLDEVSEKVHQVHTVVLAGHSGCGGFKLKHGLMGPAQEKATIIASLRAAAAELKRQKPGLKVILIFATIHEYQPAGALPAITCERID</sequence>
<protein>
    <recommendedName>
        <fullName evidence="3">Carbonic anhydrase</fullName>
    </recommendedName>
</protein>
<organism evidence="1 2">
    <name type="scientific">Candidatus Buchananbacteria bacterium RIFCSPHIGHO2_02_FULL_56_16</name>
    <dbReference type="NCBI Taxonomy" id="1797542"/>
    <lineage>
        <taxon>Bacteria</taxon>
        <taxon>Candidatus Buchananiibacteriota</taxon>
    </lineage>
</organism>
<dbReference type="GO" id="GO:0004089">
    <property type="term" value="F:carbonate dehydratase activity"/>
    <property type="evidence" value="ECO:0007669"/>
    <property type="project" value="InterPro"/>
</dbReference>
<dbReference type="Proteomes" id="UP000177310">
    <property type="component" value="Unassembled WGS sequence"/>
</dbReference>
<comment type="caution">
    <text evidence="1">The sequence shown here is derived from an EMBL/GenBank/DDBJ whole genome shotgun (WGS) entry which is preliminary data.</text>
</comment>
<evidence type="ECO:0000313" key="2">
    <source>
        <dbReference type="Proteomes" id="UP000177310"/>
    </source>
</evidence>